<evidence type="ECO:0000256" key="1">
    <source>
        <dbReference type="ARBA" id="ARBA00022679"/>
    </source>
</evidence>
<dbReference type="PANTHER" id="PTHR43072">
    <property type="entry name" value="N-ACETYLTRANSFERASE"/>
    <property type="match status" value="1"/>
</dbReference>
<reference evidence="4 5" key="1">
    <citation type="submission" date="2019-07" db="EMBL/GenBank/DDBJ databases">
        <title>Whole genome shotgun sequence of Enterococcus villorum NBRC 100699.</title>
        <authorList>
            <person name="Hosoyama A."/>
            <person name="Uohara A."/>
            <person name="Ohji S."/>
            <person name="Ichikawa N."/>
        </authorList>
    </citation>
    <scope>NUCLEOTIDE SEQUENCE [LARGE SCALE GENOMIC DNA]</scope>
    <source>
        <strain evidence="4 5">NBRC 100699</strain>
    </source>
</reference>
<dbReference type="Gene3D" id="3.40.630.30">
    <property type="match status" value="1"/>
</dbReference>
<dbReference type="EMBL" id="BJWF01000039">
    <property type="protein sequence ID" value="GEL92928.1"/>
    <property type="molecule type" value="Genomic_DNA"/>
</dbReference>
<sequence length="168" mass="19374">MYDFMFNYFIASKEDLPQIVAIYNQSIFTRQSTADLVPITVESKKEWFAAHDPNKRPLWIIKESEATIGWISLSDFYGRPAYDQTVEISIYVDRAHQNRGIGQLALHFAEQQLAQLKIETVLAFIFDVNQASQRLFRKNGYEKWGHLPNVANIDGSLVGLDILGKRYE</sequence>
<dbReference type="PANTHER" id="PTHR43072:SF23">
    <property type="entry name" value="UPF0039 PROTEIN C11D3.02C"/>
    <property type="match status" value="1"/>
</dbReference>
<dbReference type="InterPro" id="IPR000182">
    <property type="entry name" value="GNAT_dom"/>
</dbReference>
<evidence type="ECO:0000259" key="3">
    <source>
        <dbReference type="PROSITE" id="PS51186"/>
    </source>
</evidence>
<keyword evidence="2" id="KW-0012">Acyltransferase</keyword>
<dbReference type="Pfam" id="PF00583">
    <property type="entry name" value="Acetyltransf_1"/>
    <property type="match status" value="1"/>
</dbReference>
<dbReference type="InterPro" id="IPR016181">
    <property type="entry name" value="Acyl_CoA_acyltransferase"/>
</dbReference>
<evidence type="ECO:0000313" key="4">
    <source>
        <dbReference type="EMBL" id="GEL92928.1"/>
    </source>
</evidence>
<proteinExistence type="predicted"/>
<gene>
    <name evidence="4" type="primary">bar</name>
    <name evidence="4" type="ORF">EVI01_22650</name>
</gene>
<keyword evidence="1 4" id="KW-0808">Transferase</keyword>
<comment type="caution">
    <text evidence="4">The sequence shown here is derived from an EMBL/GenBank/DDBJ whole genome shotgun (WGS) entry which is preliminary data.</text>
</comment>
<feature type="domain" description="N-acetyltransferase" evidence="3">
    <location>
        <begin position="6"/>
        <end position="168"/>
    </location>
</feature>
<dbReference type="CDD" id="cd04301">
    <property type="entry name" value="NAT_SF"/>
    <property type="match status" value="1"/>
</dbReference>
<organism evidence="4 5">
    <name type="scientific">Enterococcus villorum</name>
    <dbReference type="NCBI Taxonomy" id="112904"/>
    <lineage>
        <taxon>Bacteria</taxon>
        <taxon>Bacillati</taxon>
        <taxon>Bacillota</taxon>
        <taxon>Bacilli</taxon>
        <taxon>Lactobacillales</taxon>
        <taxon>Enterococcaceae</taxon>
        <taxon>Enterococcus</taxon>
    </lineage>
</organism>
<evidence type="ECO:0000256" key="2">
    <source>
        <dbReference type="ARBA" id="ARBA00023315"/>
    </source>
</evidence>
<dbReference type="SUPFAM" id="SSF55729">
    <property type="entry name" value="Acyl-CoA N-acyltransferases (Nat)"/>
    <property type="match status" value="1"/>
</dbReference>
<dbReference type="PROSITE" id="PS51186">
    <property type="entry name" value="GNAT"/>
    <property type="match status" value="1"/>
</dbReference>
<dbReference type="GO" id="GO:0016747">
    <property type="term" value="F:acyltransferase activity, transferring groups other than amino-acyl groups"/>
    <property type="evidence" value="ECO:0007669"/>
    <property type="project" value="InterPro"/>
</dbReference>
<protein>
    <submittedName>
        <fullName evidence="4">N-acetyltransferase</fullName>
    </submittedName>
</protein>
<dbReference type="AlphaFoldDB" id="A0A511J4J7"/>
<accession>A0A511J4J7</accession>
<dbReference type="Proteomes" id="UP000321830">
    <property type="component" value="Unassembled WGS sequence"/>
</dbReference>
<name>A0A511J4J7_9ENTE</name>
<evidence type="ECO:0000313" key="5">
    <source>
        <dbReference type="Proteomes" id="UP000321830"/>
    </source>
</evidence>